<dbReference type="WBParaSite" id="maker-PairedContig_4403-snap-gene-0.6-mRNA-1">
    <property type="protein sequence ID" value="maker-PairedContig_4403-snap-gene-0.6-mRNA-1"/>
    <property type="gene ID" value="maker-PairedContig_4403-snap-gene-0.6"/>
</dbReference>
<dbReference type="FunFam" id="2.40.50.140:FF:000072">
    <property type="entry name" value="SOSS complex subunit B2"/>
    <property type="match status" value="1"/>
</dbReference>
<evidence type="ECO:0000313" key="3">
    <source>
        <dbReference type="WBParaSite" id="maker-PairedContig_4403-snap-gene-0.6-mRNA-1"/>
    </source>
</evidence>
<dbReference type="SUPFAM" id="SSF50249">
    <property type="entry name" value="Nucleic acid-binding proteins"/>
    <property type="match status" value="1"/>
</dbReference>
<dbReference type="GO" id="GO:0010212">
    <property type="term" value="P:response to ionizing radiation"/>
    <property type="evidence" value="ECO:0007669"/>
    <property type="project" value="TreeGrafter"/>
</dbReference>
<feature type="region of interest" description="Disordered" evidence="2">
    <location>
        <begin position="142"/>
        <end position="201"/>
    </location>
</feature>
<dbReference type="GO" id="GO:0000724">
    <property type="term" value="P:double-strand break repair via homologous recombination"/>
    <property type="evidence" value="ECO:0007669"/>
    <property type="project" value="TreeGrafter"/>
</dbReference>
<evidence type="ECO:0000256" key="1">
    <source>
        <dbReference type="ARBA" id="ARBA00023125"/>
    </source>
</evidence>
<evidence type="ECO:0008006" key="4">
    <source>
        <dbReference type="Google" id="ProtNLM"/>
    </source>
</evidence>
<dbReference type="STRING" id="6293.A0A1I8ERZ8"/>
<dbReference type="CDD" id="cd04491">
    <property type="entry name" value="SoSSB_OBF"/>
    <property type="match status" value="1"/>
</dbReference>
<dbReference type="GO" id="GO:0070876">
    <property type="term" value="C:SOSS complex"/>
    <property type="evidence" value="ECO:0007669"/>
    <property type="project" value="TreeGrafter"/>
</dbReference>
<dbReference type="PANTHER" id="PTHR13356">
    <property type="entry name" value="OB FOLD NUCLEIC ACID BINDING PROTEIN-RELATED"/>
    <property type="match status" value="1"/>
</dbReference>
<dbReference type="GO" id="GO:0044818">
    <property type="term" value="P:mitotic G2/M transition checkpoint"/>
    <property type="evidence" value="ECO:0007669"/>
    <property type="project" value="TreeGrafter"/>
</dbReference>
<dbReference type="GO" id="GO:0003677">
    <property type="term" value="F:DNA binding"/>
    <property type="evidence" value="ECO:0007669"/>
    <property type="project" value="UniProtKB-KW"/>
</dbReference>
<evidence type="ECO:0000256" key="2">
    <source>
        <dbReference type="SAM" id="MobiDB-lite"/>
    </source>
</evidence>
<dbReference type="PANTHER" id="PTHR13356:SF0">
    <property type="entry name" value="SOSS COMPLEX SUBUNIT B HOMOLOG"/>
    <property type="match status" value="1"/>
</dbReference>
<reference evidence="3" key="1">
    <citation type="submission" date="2016-11" db="UniProtKB">
        <authorList>
            <consortium name="WormBaseParasite"/>
        </authorList>
    </citation>
    <scope>IDENTIFICATION</scope>
    <source>
        <strain evidence="3">pt0022</strain>
    </source>
</reference>
<keyword evidence="1" id="KW-0238">DNA-binding</keyword>
<sequence>MMNSPPPIAIKVTKEEIYVMSGDIIRPNSISQLMPNMKNINLTFIVLDIGQSRRTPQGHDVRTIRVADPTGSVLMGVWNDVGDNIFAGDIWRLRNGFTTIFKGSLSLSYGKMGELLKTGEFFMVYSEVPNMSEYNAEYAAKFPSNRKGSPDDETAGNGQGGNGNVQRSHSATGIHRPVKRPAQSSGQYRRDNIANKNARNS</sequence>
<organism evidence="3">
    <name type="scientific">Wuchereria bancrofti</name>
    <dbReference type="NCBI Taxonomy" id="6293"/>
    <lineage>
        <taxon>Eukaryota</taxon>
        <taxon>Metazoa</taxon>
        <taxon>Ecdysozoa</taxon>
        <taxon>Nematoda</taxon>
        <taxon>Chromadorea</taxon>
        <taxon>Rhabditida</taxon>
        <taxon>Spirurina</taxon>
        <taxon>Spiruromorpha</taxon>
        <taxon>Filarioidea</taxon>
        <taxon>Onchocercidae</taxon>
        <taxon>Wuchereria</taxon>
    </lineage>
</organism>
<dbReference type="InterPro" id="IPR051231">
    <property type="entry name" value="SOSS-B"/>
</dbReference>
<dbReference type="AlphaFoldDB" id="A0A1I8ERZ8"/>
<protein>
    <recommendedName>
        <fullName evidence="4">OB domain-containing protein</fullName>
    </recommendedName>
</protein>
<accession>A0A1I8ERZ8</accession>
<proteinExistence type="predicted"/>
<dbReference type="Gene3D" id="2.40.50.140">
    <property type="entry name" value="Nucleic acid-binding proteins"/>
    <property type="match status" value="1"/>
</dbReference>
<name>A0A1I8ERZ8_WUCBA</name>
<dbReference type="InterPro" id="IPR012340">
    <property type="entry name" value="NA-bd_OB-fold"/>
</dbReference>
<dbReference type="GO" id="GO:0005694">
    <property type="term" value="C:chromosome"/>
    <property type="evidence" value="ECO:0007669"/>
    <property type="project" value="UniProtKB-ARBA"/>
</dbReference>